<feature type="chain" id="PRO_5009584055" description="Flagellar M-ring C-terminal domain-containing protein" evidence="3">
    <location>
        <begin position="25"/>
        <end position="417"/>
    </location>
</feature>
<evidence type="ECO:0008006" key="6">
    <source>
        <dbReference type="Google" id="ProtNLM"/>
    </source>
</evidence>
<name>A0A1G2QBH2_9BACT</name>
<keyword evidence="3" id="KW-0732">Signal</keyword>
<organism evidence="4 5">
    <name type="scientific">Candidatus Vogelbacteria bacterium GWA1_51_14</name>
    <dbReference type="NCBI Taxonomy" id="1802435"/>
    <lineage>
        <taxon>Bacteria</taxon>
        <taxon>Candidatus Vogeliibacteriota</taxon>
    </lineage>
</organism>
<keyword evidence="1" id="KW-0175">Coiled coil</keyword>
<evidence type="ECO:0000313" key="5">
    <source>
        <dbReference type="Proteomes" id="UP000176494"/>
    </source>
</evidence>
<reference evidence="4 5" key="1">
    <citation type="journal article" date="2016" name="Nat. Commun.">
        <title>Thousands of microbial genomes shed light on interconnected biogeochemical processes in an aquifer system.</title>
        <authorList>
            <person name="Anantharaman K."/>
            <person name="Brown C.T."/>
            <person name="Hug L.A."/>
            <person name="Sharon I."/>
            <person name="Castelle C.J."/>
            <person name="Probst A.J."/>
            <person name="Thomas B.C."/>
            <person name="Singh A."/>
            <person name="Wilkins M.J."/>
            <person name="Karaoz U."/>
            <person name="Brodie E.L."/>
            <person name="Williams K.H."/>
            <person name="Hubbard S.S."/>
            <person name="Banfield J.F."/>
        </authorList>
    </citation>
    <scope>NUCLEOTIDE SEQUENCE [LARGE SCALE GENOMIC DNA]</scope>
</reference>
<evidence type="ECO:0000256" key="2">
    <source>
        <dbReference type="SAM" id="Phobius"/>
    </source>
</evidence>
<feature type="transmembrane region" description="Helical" evidence="2">
    <location>
        <begin position="253"/>
        <end position="277"/>
    </location>
</feature>
<keyword evidence="2" id="KW-0472">Membrane</keyword>
<keyword evidence="2" id="KW-1133">Transmembrane helix</keyword>
<dbReference type="EMBL" id="MHTG01000002">
    <property type="protein sequence ID" value="OHA57936.1"/>
    <property type="molecule type" value="Genomic_DNA"/>
</dbReference>
<dbReference type="AlphaFoldDB" id="A0A1G2QBH2"/>
<accession>A0A1G2QBH2</accession>
<comment type="caution">
    <text evidence="4">The sequence shown here is derived from an EMBL/GenBank/DDBJ whole genome shotgun (WGS) entry which is preliminary data.</text>
</comment>
<evidence type="ECO:0000256" key="1">
    <source>
        <dbReference type="SAM" id="Coils"/>
    </source>
</evidence>
<feature type="coiled-coil region" evidence="1">
    <location>
        <begin position="287"/>
        <end position="321"/>
    </location>
</feature>
<evidence type="ECO:0000256" key="3">
    <source>
        <dbReference type="SAM" id="SignalP"/>
    </source>
</evidence>
<feature type="signal peptide" evidence="3">
    <location>
        <begin position="1"/>
        <end position="24"/>
    </location>
</feature>
<sequence>MRTIKNLVVAFVVFCLLTAGSALGQEITISFIKVDAPEGATALGMRGEYPECRELSISAYLEQFAELNGIENSEDGFRHIWPGKWMLPAAPGVTKETEIETVTLMVTPDATTQVLPALSDASTPTVETVVETAPAASEMWPTRLELALPNYDKLHSEVVGAHTRTHILTDAMNKPAPPARENIDEFGSLRQQEVDSLTAALLVSQTEIERQVALNEDLVRELAAAETKLALTETISPIVVEARLSATPPRPTWPWLAALCGTALMALLAIAMSAYLYRDQKRRRKKANELEERNALLAQGLEQSRRRTEEWKGRAALLEEDIAKHRHHFHLPGMKPEILRLPIKKIDEAGIVWVKLPGYNELVPTAMIEGALRHLNPKILQDLGIILPPATLSLPAREKLVLDFLKDPTRERAPTAV</sequence>
<evidence type="ECO:0000313" key="4">
    <source>
        <dbReference type="EMBL" id="OHA57936.1"/>
    </source>
</evidence>
<proteinExistence type="predicted"/>
<dbReference type="Proteomes" id="UP000176494">
    <property type="component" value="Unassembled WGS sequence"/>
</dbReference>
<keyword evidence="2" id="KW-0812">Transmembrane</keyword>
<gene>
    <name evidence="4" type="ORF">A2114_02265</name>
</gene>
<feature type="coiled-coil region" evidence="1">
    <location>
        <begin position="208"/>
        <end position="235"/>
    </location>
</feature>
<protein>
    <recommendedName>
        <fullName evidence="6">Flagellar M-ring C-terminal domain-containing protein</fullName>
    </recommendedName>
</protein>